<name>A0A1C6YV21_HAFAL</name>
<proteinExistence type="predicted"/>
<dbReference type="AlphaFoldDB" id="A0A1C6YV21"/>
<reference evidence="1 2" key="1">
    <citation type="submission" date="2016-09" db="EMBL/GenBank/DDBJ databases">
        <authorList>
            <person name="Capua I."/>
            <person name="De Benedictis P."/>
            <person name="Joannis T."/>
            <person name="Lombin L.H."/>
            <person name="Cattoli G."/>
        </authorList>
    </citation>
    <scope>NUCLEOTIDE SEQUENCE [LARGE SCALE GENOMIC DNA]</scope>
    <source>
        <strain evidence="1 2">GB001</strain>
    </source>
</reference>
<evidence type="ECO:0000313" key="1">
    <source>
        <dbReference type="EMBL" id="SCM50684.1"/>
    </source>
</evidence>
<organism evidence="1 2">
    <name type="scientific">Hafnia alvei</name>
    <dbReference type="NCBI Taxonomy" id="569"/>
    <lineage>
        <taxon>Bacteria</taxon>
        <taxon>Pseudomonadati</taxon>
        <taxon>Pseudomonadota</taxon>
        <taxon>Gammaproteobacteria</taxon>
        <taxon>Enterobacterales</taxon>
        <taxon>Hafniaceae</taxon>
        <taxon>Hafnia</taxon>
    </lineage>
</organism>
<gene>
    <name evidence="1" type="ORF">BN1044_00132</name>
</gene>
<dbReference type="EMBL" id="FMIQ01000003">
    <property type="protein sequence ID" value="SCM50684.1"/>
    <property type="molecule type" value="Genomic_DNA"/>
</dbReference>
<sequence>MNVIRAEGCIWHAVQSHGEEEGACSSDTHKFTRFMGPMVKTPRSATEQSVLLCQHTSRYRLVGGIAAGLVCEINVLEGKTHLKVLVPQYALFTQLTRFSSWLNTELHAAGHSVTLEVFYAQDAT</sequence>
<dbReference type="RefSeq" id="WP_072307118.1">
    <property type="nucleotide sequence ID" value="NZ_FMIQ01000003.1"/>
</dbReference>
<dbReference type="Proteomes" id="UP000094844">
    <property type="component" value="Unassembled WGS sequence"/>
</dbReference>
<evidence type="ECO:0000313" key="2">
    <source>
        <dbReference type="Proteomes" id="UP000094844"/>
    </source>
</evidence>
<protein>
    <submittedName>
        <fullName evidence="1">Uncharacterized protein</fullName>
    </submittedName>
</protein>
<dbReference type="OrthoDB" id="6637013at2"/>
<accession>A0A1C6YV21</accession>